<keyword evidence="2" id="KW-0472">Membrane</keyword>
<evidence type="ECO:0000313" key="4">
    <source>
        <dbReference type="EMBL" id="ALI29405.1"/>
    </source>
</evidence>
<sequence>MHPHRSVSSANPQRFLARALVSAMLGIMPALSAGPAAAPAYAEPVDAPPPPEQPSLTLPGPGLGMKSEIYVAPENPEKLSVPVPAGLTAVRLRGIIKAPLNFDAGTLDISDDSGKLLAAIDLPPGASSRPTTPLDVDISAARRGSPMGLTFELRPRFDPQMYTNSYCWPRQQLVLSDLSMVFTGSEAPAATVADFFPPVLQRATIYTPVDANTDEQQAVLTLVSTLARLYSNQPTIITVVTQPRGAVPPSAGELTRAVVVESGEKPGLHVENPGAPDAFLRVSGQGGELSAQLSLLVNKLQSLAQVDTVRVDQPGSSDTGPHGDTLTFGELGMTGSTDVIRSASMSVGVGRTSLGSDRLDGVTVHLLADYAPVARDDAAAVMIRSGGEVVYRAALDNTGRLDATFELDSLKIGQYITLDMALTYTPHEACGLLIPLTFEVNPQSTLSVHRGGAPLDGFGAIPSEFSPKFMVAMDGSAPNQLATAARLVASIARFAGTAVTPEVVDLNTAVGANTGAVILANSASLKETSLRPPIGGDGTAIDFELPTVLRASIKGGLGSIQAFADRPHDRSVLLVTTTGPWTLLDPVFSYLEGVGGDFSKLTGDVLAAGVGGEPVNVAIRATENAADTAESSAQPGSRNLLIGAVVAVAALIGVAGALLWRRRRAT</sequence>
<keyword evidence="5" id="KW-1185">Reference proteome</keyword>
<evidence type="ECO:0000256" key="1">
    <source>
        <dbReference type="SAM" id="MobiDB-lite"/>
    </source>
</evidence>
<dbReference type="EMBL" id="CP011269">
    <property type="protein sequence ID" value="ALI29405.1"/>
    <property type="molecule type" value="Genomic_DNA"/>
</dbReference>
<evidence type="ECO:0000256" key="3">
    <source>
        <dbReference type="SAM" id="SignalP"/>
    </source>
</evidence>
<name>A0A0N9YHR2_MYCFO</name>
<feature type="region of interest" description="Disordered" evidence="1">
    <location>
        <begin position="40"/>
        <end position="62"/>
    </location>
</feature>
<keyword evidence="2" id="KW-1133">Transmembrane helix</keyword>
<feature type="chain" id="PRO_5038990856" description="Cellulose biosynthesis cyclic di-GMP-binding regulatory protein BcsB" evidence="3">
    <location>
        <begin position="33"/>
        <end position="666"/>
    </location>
</feature>
<evidence type="ECO:0008006" key="6">
    <source>
        <dbReference type="Google" id="ProtNLM"/>
    </source>
</evidence>
<feature type="transmembrane region" description="Helical" evidence="2">
    <location>
        <begin position="640"/>
        <end position="660"/>
    </location>
</feature>
<organism evidence="4 5">
    <name type="scientific">Mycolicibacterium fortuitum</name>
    <name type="common">Mycobacterium fortuitum</name>
    <dbReference type="NCBI Taxonomy" id="1766"/>
    <lineage>
        <taxon>Bacteria</taxon>
        <taxon>Bacillati</taxon>
        <taxon>Actinomycetota</taxon>
        <taxon>Actinomycetes</taxon>
        <taxon>Mycobacteriales</taxon>
        <taxon>Mycobacteriaceae</taxon>
        <taxon>Mycolicibacterium</taxon>
    </lineage>
</organism>
<feature type="signal peptide" evidence="3">
    <location>
        <begin position="1"/>
        <end position="32"/>
    </location>
</feature>
<dbReference type="KEGG" id="mft:XA26_56150"/>
<keyword evidence="2" id="KW-0812">Transmembrane</keyword>
<dbReference type="Proteomes" id="UP000057134">
    <property type="component" value="Chromosome"/>
</dbReference>
<dbReference type="AlphaFoldDB" id="A0A0N9YHR2"/>
<proteinExistence type="predicted"/>
<accession>A0A0N9YHR2</accession>
<keyword evidence="3" id="KW-0732">Signal</keyword>
<evidence type="ECO:0000256" key="2">
    <source>
        <dbReference type="SAM" id="Phobius"/>
    </source>
</evidence>
<dbReference type="PATRIC" id="fig|1766.6.peg.5586"/>
<protein>
    <recommendedName>
        <fullName evidence="6">Cellulose biosynthesis cyclic di-GMP-binding regulatory protein BcsB</fullName>
    </recommendedName>
</protein>
<gene>
    <name evidence="4" type="ORF">XA26_56150</name>
</gene>
<reference evidence="4 5" key="1">
    <citation type="journal article" date="2015" name="MBio">
        <title>Enzymatic Degradation of Phenazines Can Generate Energy and Protect Sensitive Organisms from Toxicity.</title>
        <authorList>
            <person name="Costa K.C."/>
            <person name="Bergkessel M."/>
            <person name="Saunders S."/>
            <person name="Korlach J."/>
            <person name="Newman D.K."/>
        </authorList>
    </citation>
    <scope>NUCLEOTIDE SEQUENCE [LARGE SCALE GENOMIC DNA]</scope>
    <source>
        <strain evidence="4 5">CT6</strain>
    </source>
</reference>
<evidence type="ECO:0000313" key="5">
    <source>
        <dbReference type="Proteomes" id="UP000057134"/>
    </source>
</evidence>